<reference evidence="1 2" key="1">
    <citation type="submission" date="2018-04" db="EMBL/GenBank/DDBJ databases">
        <authorList>
            <person name="Vogel A."/>
        </authorList>
    </citation>
    <scope>NUCLEOTIDE SEQUENCE [LARGE SCALE GENOMIC DNA]</scope>
</reference>
<dbReference type="EMBL" id="OOIL02000956">
    <property type="protein sequence ID" value="VFQ70865.1"/>
    <property type="molecule type" value="Genomic_DNA"/>
</dbReference>
<evidence type="ECO:0000313" key="2">
    <source>
        <dbReference type="Proteomes" id="UP000595140"/>
    </source>
</evidence>
<dbReference type="Proteomes" id="UP000595140">
    <property type="component" value="Unassembled WGS sequence"/>
</dbReference>
<dbReference type="InterPro" id="IPR036397">
    <property type="entry name" value="RNaseH_sf"/>
</dbReference>
<evidence type="ECO:0008006" key="3">
    <source>
        <dbReference type="Google" id="ProtNLM"/>
    </source>
</evidence>
<dbReference type="AlphaFoldDB" id="A0A484L3G8"/>
<organism evidence="1 2">
    <name type="scientific">Cuscuta campestris</name>
    <dbReference type="NCBI Taxonomy" id="132261"/>
    <lineage>
        <taxon>Eukaryota</taxon>
        <taxon>Viridiplantae</taxon>
        <taxon>Streptophyta</taxon>
        <taxon>Embryophyta</taxon>
        <taxon>Tracheophyta</taxon>
        <taxon>Spermatophyta</taxon>
        <taxon>Magnoliopsida</taxon>
        <taxon>eudicotyledons</taxon>
        <taxon>Gunneridae</taxon>
        <taxon>Pentapetalae</taxon>
        <taxon>asterids</taxon>
        <taxon>lamiids</taxon>
        <taxon>Solanales</taxon>
        <taxon>Convolvulaceae</taxon>
        <taxon>Cuscuteae</taxon>
        <taxon>Cuscuta</taxon>
        <taxon>Cuscuta subgen. Grammica</taxon>
        <taxon>Cuscuta sect. Cleistogrammica</taxon>
    </lineage>
</organism>
<dbReference type="Gene3D" id="3.30.420.10">
    <property type="entry name" value="Ribonuclease H-like superfamily/Ribonuclease H"/>
    <property type="match status" value="1"/>
</dbReference>
<dbReference type="PANTHER" id="PTHR11439:SF496">
    <property type="entry name" value="RNA-DIRECTED DNA POLYMERASE"/>
    <property type="match status" value="1"/>
</dbReference>
<sequence length="444" mass="50849">MASNNTYSHSINLRYILESQKLSRENFLDWEKNLRIVLDRDRKLYILETDPPKTPKANARASELTSFKKYEDDVRDVKCIIMASMTAELQRLHADMEVHPMIQRLRDLYQGQPQNSDIYVIKVNMSDFTSWLMDTGCGSHILEPERQDLVSRLAQVLPRRSDRMRNPPVRYSFLVSDEGDVLLVDQGEPETYLEAIMCPESEQWLNAMKSEMESMYTNQTWLSKNFAMKDLGNASYAFGIRIYRDRYQGNPGEAHWTAVKNIVKYLRNTKDAFLVYGGEEELKVIGYTDASFQTDRDDYKSQVGYVVCLNGGAFSWKSSKQDTTADSTTEAEYMAAAEAAKEGVWIKKFISELGVVPSINDPIPLFCDNTGAIAEAKEPRSHQKTKNIVRRYHIIREIIDRGDVEICKVGTDDNIADPLTKPLGKLKHEGHTRSMGIRPMPDWP</sequence>
<keyword evidence="2" id="KW-1185">Reference proteome</keyword>
<dbReference type="CDD" id="cd09272">
    <property type="entry name" value="RNase_HI_RT_Ty1"/>
    <property type="match status" value="1"/>
</dbReference>
<dbReference type="GO" id="GO:0003676">
    <property type="term" value="F:nucleic acid binding"/>
    <property type="evidence" value="ECO:0007669"/>
    <property type="project" value="InterPro"/>
</dbReference>
<dbReference type="PANTHER" id="PTHR11439">
    <property type="entry name" value="GAG-POL-RELATED RETROTRANSPOSON"/>
    <property type="match status" value="1"/>
</dbReference>
<gene>
    <name evidence="1" type="ORF">CCAM_LOCUS12641</name>
</gene>
<name>A0A484L3G8_9ASTE</name>
<protein>
    <recommendedName>
        <fullName evidence="3">Reverse transcriptase Ty1/copia-type domain-containing protein</fullName>
    </recommendedName>
</protein>
<proteinExistence type="predicted"/>
<dbReference type="OrthoDB" id="418757at2759"/>
<accession>A0A484L3G8</accession>
<evidence type="ECO:0000313" key="1">
    <source>
        <dbReference type="EMBL" id="VFQ70865.1"/>
    </source>
</evidence>